<accession>A0A0F9KT68</accession>
<sequence>PQYAASDRHKHGILLTGRQENIVVIESARWEDTAPITDIVLSLVVGPNFDTGTVVELVGVMPSVEFQIEIDSVVAGAASTLNVDVPDNANDWLIADNSNTQFLPYMGAYEQSGQALQFPGSNTSSVDAGAIHNAASKFWLSMWFKLDHDYRVGGDTVFIWGKRIDPNDQFQVHFNSSDGRIRFEKWTATALTFRITSPETSWAADTWHNLIFSTSSTAGARFIANNGVAQTNADTSAVANGGNIVLGARNVGSSSGLVGRIRDVAIGTDDLTAAEELAIYGGGIPSRGIIPADANNIWYLDEGTGVVAVDSGLDGDDGAIAAANTWVGSGDSFRVWYQPIAIVENTGEASTADAGTAITIDDAVLTQVNDFWNGARLVIVTTTDTFAPQGEVSVITDFDAALDRLTFDTLTAVVDAGDTYTIDYGTLADRASTPQDARITWGFNPSGISVLLGSMVAASQPLIGETEEEPARDILPPIGVSDWFGDGTVGGSTLTNPIRPLITAMSDNTTLTEIQVWRLMGIIAVLFATVGTAFIVRQHQGITAIVAGSVFGGLVAFDSNIFPMWLLVLAVGLFIGGLVAERSPSL</sequence>
<keyword evidence="1" id="KW-0812">Transmembrane</keyword>
<feature type="transmembrane region" description="Helical" evidence="1">
    <location>
        <begin position="563"/>
        <end position="580"/>
    </location>
</feature>
<reference evidence="2" key="1">
    <citation type="journal article" date="2015" name="Nature">
        <title>Complex archaea that bridge the gap between prokaryotes and eukaryotes.</title>
        <authorList>
            <person name="Spang A."/>
            <person name="Saw J.H."/>
            <person name="Jorgensen S.L."/>
            <person name="Zaremba-Niedzwiedzka K."/>
            <person name="Martijn J."/>
            <person name="Lind A.E."/>
            <person name="van Eijk R."/>
            <person name="Schleper C."/>
            <person name="Guy L."/>
            <person name="Ettema T.J."/>
        </authorList>
    </citation>
    <scope>NUCLEOTIDE SEQUENCE</scope>
</reference>
<feature type="transmembrane region" description="Helical" evidence="1">
    <location>
        <begin position="541"/>
        <end position="557"/>
    </location>
</feature>
<dbReference type="SUPFAM" id="SSF49899">
    <property type="entry name" value="Concanavalin A-like lectins/glucanases"/>
    <property type="match status" value="1"/>
</dbReference>
<dbReference type="Gene3D" id="2.60.120.200">
    <property type="match status" value="1"/>
</dbReference>
<proteinExistence type="predicted"/>
<comment type="caution">
    <text evidence="2">The sequence shown here is derived from an EMBL/GenBank/DDBJ whole genome shotgun (WGS) entry which is preliminary data.</text>
</comment>
<keyword evidence="1" id="KW-0472">Membrane</keyword>
<protein>
    <submittedName>
        <fullName evidence="2">Uncharacterized protein</fullName>
    </submittedName>
</protein>
<keyword evidence="1" id="KW-1133">Transmembrane helix</keyword>
<evidence type="ECO:0000256" key="1">
    <source>
        <dbReference type="SAM" id="Phobius"/>
    </source>
</evidence>
<dbReference type="EMBL" id="LAZR01007498">
    <property type="protein sequence ID" value="KKM84893.1"/>
    <property type="molecule type" value="Genomic_DNA"/>
</dbReference>
<dbReference type="Pfam" id="PF13385">
    <property type="entry name" value="Laminin_G_3"/>
    <property type="match status" value="1"/>
</dbReference>
<organism evidence="2">
    <name type="scientific">marine sediment metagenome</name>
    <dbReference type="NCBI Taxonomy" id="412755"/>
    <lineage>
        <taxon>unclassified sequences</taxon>
        <taxon>metagenomes</taxon>
        <taxon>ecological metagenomes</taxon>
    </lineage>
</organism>
<gene>
    <name evidence="2" type="ORF">LCGC14_1294650</name>
</gene>
<feature type="non-terminal residue" evidence="2">
    <location>
        <position position="1"/>
    </location>
</feature>
<feature type="transmembrane region" description="Helical" evidence="1">
    <location>
        <begin position="516"/>
        <end position="536"/>
    </location>
</feature>
<evidence type="ECO:0000313" key="2">
    <source>
        <dbReference type="EMBL" id="KKM84893.1"/>
    </source>
</evidence>
<dbReference type="InterPro" id="IPR013320">
    <property type="entry name" value="ConA-like_dom_sf"/>
</dbReference>
<name>A0A0F9KT68_9ZZZZ</name>
<dbReference type="AlphaFoldDB" id="A0A0F9KT68"/>